<dbReference type="Proteomes" id="UP000004828">
    <property type="component" value="Unassembled WGS sequence"/>
</dbReference>
<dbReference type="HOGENOM" id="CLU_2976495_0_0_9"/>
<dbReference type="AlphaFoldDB" id="C7GC28"/>
<evidence type="ECO:0000313" key="2">
    <source>
        <dbReference type="Proteomes" id="UP000004828"/>
    </source>
</evidence>
<organism evidence="1 2">
    <name type="scientific">Roseburia intestinalis L1-82</name>
    <dbReference type="NCBI Taxonomy" id="536231"/>
    <lineage>
        <taxon>Bacteria</taxon>
        <taxon>Bacillati</taxon>
        <taxon>Bacillota</taxon>
        <taxon>Clostridia</taxon>
        <taxon>Lachnospirales</taxon>
        <taxon>Lachnospiraceae</taxon>
        <taxon>Roseburia</taxon>
    </lineage>
</organism>
<gene>
    <name evidence="1" type="ORF">ROSINTL182_07463</name>
</gene>
<evidence type="ECO:0000313" key="1">
    <source>
        <dbReference type="EMBL" id="EEV00672.1"/>
    </source>
</evidence>
<accession>C7GC28</accession>
<proteinExistence type="predicted"/>
<reference evidence="1 2" key="1">
    <citation type="submission" date="2009-08" db="EMBL/GenBank/DDBJ databases">
        <authorList>
            <person name="Weinstock G."/>
            <person name="Sodergren E."/>
            <person name="Clifton S."/>
            <person name="Fulton L."/>
            <person name="Fulton B."/>
            <person name="Courtney L."/>
            <person name="Fronick C."/>
            <person name="Harrison M."/>
            <person name="Strong C."/>
            <person name="Farmer C."/>
            <person name="Delahaunty K."/>
            <person name="Markovic C."/>
            <person name="Hall O."/>
            <person name="Minx P."/>
            <person name="Tomlinson C."/>
            <person name="Mitreva M."/>
            <person name="Nelson J."/>
            <person name="Hou S."/>
            <person name="Wollam A."/>
            <person name="Pepin K.H."/>
            <person name="Johnson M."/>
            <person name="Bhonagiri V."/>
            <person name="Nash W.E."/>
            <person name="Warren W."/>
            <person name="Chinwalla A."/>
            <person name="Mardis E.R."/>
            <person name="Wilson R.K."/>
        </authorList>
    </citation>
    <scope>NUCLEOTIDE SEQUENCE [LARGE SCALE GENOMIC DNA]</scope>
    <source>
        <strain evidence="1 2">L1-82</strain>
    </source>
</reference>
<protein>
    <submittedName>
        <fullName evidence="1">Uncharacterized protein</fullName>
    </submittedName>
</protein>
<name>C7GC28_9FIRM</name>
<comment type="caution">
    <text evidence="1">The sequence shown here is derived from an EMBL/GenBank/DDBJ whole genome shotgun (WGS) entry which is preliminary data.</text>
</comment>
<sequence length="58" mass="7300">MKYRRYKLHRESKERRRIIAEMENRQTRIPKHPNPDALRDFKEVPYQLRYGKEKKDAE</sequence>
<dbReference type="EMBL" id="ABYJ02000109">
    <property type="protein sequence ID" value="EEV00672.1"/>
    <property type="molecule type" value="Genomic_DNA"/>
</dbReference>